<dbReference type="OrthoDB" id="9797176at2"/>
<dbReference type="Pfam" id="PF01479">
    <property type="entry name" value="S4"/>
    <property type="match status" value="1"/>
</dbReference>
<evidence type="ECO:0000313" key="5">
    <source>
        <dbReference type="Proteomes" id="UP000199302"/>
    </source>
</evidence>
<keyword evidence="5" id="KW-1185">Reference proteome</keyword>
<keyword evidence="1" id="KW-0694">RNA-binding</keyword>
<dbReference type="SUPFAM" id="SSF55174">
    <property type="entry name" value="Alpha-L RNA-binding motif"/>
    <property type="match status" value="1"/>
</dbReference>
<proteinExistence type="predicted"/>
<organism evidence="4 5">
    <name type="scientific">Poseidonocella sedimentorum</name>
    <dbReference type="NCBI Taxonomy" id="871652"/>
    <lineage>
        <taxon>Bacteria</taxon>
        <taxon>Pseudomonadati</taxon>
        <taxon>Pseudomonadota</taxon>
        <taxon>Alphaproteobacteria</taxon>
        <taxon>Rhodobacterales</taxon>
        <taxon>Roseobacteraceae</taxon>
        <taxon>Poseidonocella</taxon>
    </lineage>
</organism>
<evidence type="ECO:0000256" key="2">
    <source>
        <dbReference type="SAM" id="MobiDB-lite"/>
    </source>
</evidence>
<dbReference type="Gene3D" id="3.10.290.10">
    <property type="entry name" value="RNA-binding S4 domain"/>
    <property type="match status" value="1"/>
</dbReference>
<gene>
    <name evidence="4" type="ORF">SAMN04515673_101484</name>
</gene>
<dbReference type="RefSeq" id="WP_092076209.1">
    <property type="nucleotide sequence ID" value="NZ_FOYI01000001.1"/>
</dbReference>
<name>A0A1I6CW47_9RHOB</name>
<dbReference type="GO" id="GO:0003723">
    <property type="term" value="F:RNA binding"/>
    <property type="evidence" value="ECO:0007669"/>
    <property type="project" value="UniProtKB-KW"/>
</dbReference>
<dbReference type="AlphaFoldDB" id="A0A1I6CW47"/>
<keyword evidence="4" id="KW-0346">Stress response</keyword>
<dbReference type="InterPro" id="IPR002942">
    <property type="entry name" value="S4_RNA-bd"/>
</dbReference>
<reference evidence="4 5" key="1">
    <citation type="submission" date="2016-10" db="EMBL/GenBank/DDBJ databases">
        <authorList>
            <person name="de Groot N.N."/>
        </authorList>
    </citation>
    <scope>NUCLEOTIDE SEQUENCE [LARGE SCALE GENOMIC DNA]</scope>
    <source>
        <strain evidence="5">KMM 9023,NRIC 0796,JCM 17311,KCTC 23692</strain>
    </source>
</reference>
<evidence type="ECO:0000259" key="3">
    <source>
        <dbReference type="SMART" id="SM00363"/>
    </source>
</evidence>
<feature type="compositionally biased region" description="Basic and acidic residues" evidence="2">
    <location>
        <begin position="101"/>
        <end position="116"/>
    </location>
</feature>
<dbReference type="InterPro" id="IPR036986">
    <property type="entry name" value="S4_RNA-bd_sf"/>
</dbReference>
<dbReference type="CDD" id="cd00165">
    <property type="entry name" value="S4"/>
    <property type="match status" value="1"/>
</dbReference>
<dbReference type="EMBL" id="FOYI01000001">
    <property type="protein sequence ID" value="SFQ97495.1"/>
    <property type="molecule type" value="Genomic_DNA"/>
</dbReference>
<dbReference type="STRING" id="871652.SAMN04515673_101484"/>
<dbReference type="Proteomes" id="UP000199302">
    <property type="component" value="Unassembled WGS sequence"/>
</dbReference>
<accession>A0A1I6CW47</accession>
<dbReference type="SMART" id="SM00363">
    <property type="entry name" value="S4"/>
    <property type="match status" value="1"/>
</dbReference>
<feature type="domain" description="RNA-binding S4" evidence="3">
    <location>
        <begin position="8"/>
        <end position="67"/>
    </location>
</feature>
<evidence type="ECO:0000256" key="1">
    <source>
        <dbReference type="PROSITE-ProRule" id="PRU00182"/>
    </source>
</evidence>
<feature type="region of interest" description="Disordered" evidence="2">
    <location>
        <begin position="77"/>
        <end position="126"/>
    </location>
</feature>
<protein>
    <submittedName>
        <fullName evidence="4">Heat shock protein Hsp15</fullName>
    </submittedName>
</protein>
<sequence length="126" mass="14329">MSPQRDTLRIDKWLWHARFFKTRSLAARVVSEGKLRINGARVSKPAAQVGAGDTLTFRQAREQRVIRIEALGTRRGPAPEARALYEDLQPPEPRPAPEQNPRYEGKGRPTKREGRILRAKLPPTLE</sequence>
<evidence type="ECO:0000313" key="4">
    <source>
        <dbReference type="EMBL" id="SFQ97495.1"/>
    </source>
</evidence>
<dbReference type="PROSITE" id="PS50889">
    <property type="entry name" value="S4"/>
    <property type="match status" value="1"/>
</dbReference>